<dbReference type="AlphaFoldDB" id="A0A9Q0RNZ7"/>
<dbReference type="GO" id="GO:0005737">
    <property type="term" value="C:cytoplasm"/>
    <property type="evidence" value="ECO:0007669"/>
    <property type="project" value="TreeGrafter"/>
</dbReference>
<dbReference type="CDD" id="cd00144">
    <property type="entry name" value="MPP_PPP_family"/>
    <property type="match status" value="1"/>
</dbReference>
<dbReference type="SMART" id="SM00054">
    <property type="entry name" value="EFh"/>
    <property type="match status" value="2"/>
</dbReference>
<dbReference type="PROSITE" id="PS00018">
    <property type="entry name" value="EF_HAND_1"/>
    <property type="match status" value="1"/>
</dbReference>
<dbReference type="InterPro" id="IPR018247">
    <property type="entry name" value="EF_Hand_1_Ca_BS"/>
</dbReference>
<feature type="domain" description="EF-hand" evidence="3">
    <location>
        <begin position="284"/>
        <end position="319"/>
    </location>
</feature>
<keyword evidence="2" id="KW-0106">Calcium</keyword>
<dbReference type="Proteomes" id="UP001142055">
    <property type="component" value="Chromosome 2"/>
</dbReference>
<evidence type="ECO:0000256" key="1">
    <source>
        <dbReference type="ARBA" id="ARBA00008294"/>
    </source>
</evidence>
<dbReference type="Gene3D" id="3.60.21.10">
    <property type="match status" value="1"/>
</dbReference>
<dbReference type="SUPFAM" id="SSF56300">
    <property type="entry name" value="Metallo-dependent phosphatases"/>
    <property type="match status" value="1"/>
</dbReference>
<dbReference type="PANTHER" id="PTHR11668:SF496">
    <property type="entry name" value="SERINE_THREONINE-PROTEIN PHOSPHATASE"/>
    <property type="match status" value="1"/>
</dbReference>
<organism evidence="4 5">
    <name type="scientific">Blomia tropicalis</name>
    <name type="common">Mite</name>
    <dbReference type="NCBI Taxonomy" id="40697"/>
    <lineage>
        <taxon>Eukaryota</taxon>
        <taxon>Metazoa</taxon>
        <taxon>Ecdysozoa</taxon>
        <taxon>Arthropoda</taxon>
        <taxon>Chelicerata</taxon>
        <taxon>Arachnida</taxon>
        <taxon>Acari</taxon>
        <taxon>Acariformes</taxon>
        <taxon>Sarcoptiformes</taxon>
        <taxon>Astigmata</taxon>
        <taxon>Glycyphagoidea</taxon>
        <taxon>Echimyopodidae</taxon>
        <taxon>Blomia</taxon>
    </lineage>
</organism>
<dbReference type="SUPFAM" id="SSF47473">
    <property type="entry name" value="EF-hand"/>
    <property type="match status" value="1"/>
</dbReference>
<evidence type="ECO:0000313" key="4">
    <source>
        <dbReference type="EMBL" id="KAJ6221289.1"/>
    </source>
</evidence>
<dbReference type="GO" id="GO:0004722">
    <property type="term" value="F:protein serine/threonine phosphatase activity"/>
    <property type="evidence" value="ECO:0007669"/>
    <property type="project" value="TreeGrafter"/>
</dbReference>
<dbReference type="InterPro" id="IPR050341">
    <property type="entry name" value="PP1_catalytic_subunit"/>
</dbReference>
<protein>
    <recommendedName>
        <fullName evidence="3">EF-hand domain-containing protein</fullName>
    </recommendedName>
</protein>
<dbReference type="Pfam" id="PF00149">
    <property type="entry name" value="Metallophos"/>
    <property type="match status" value="1"/>
</dbReference>
<dbReference type="GO" id="GO:0005634">
    <property type="term" value="C:nucleus"/>
    <property type="evidence" value="ECO:0007669"/>
    <property type="project" value="TreeGrafter"/>
</dbReference>
<dbReference type="PROSITE" id="PS50222">
    <property type="entry name" value="EF_HAND_2"/>
    <property type="match status" value="2"/>
</dbReference>
<evidence type="ECO:0000256" key="2">
    <source>
        <dbReference type="ARBA" id="ARBA00022837"/>
    </source>
</evidence>
<dbReference type="EMBL" id="JAPWDV010000002">
    <property type="protein sequence ID" value="KAJ6221289.1"/>
    <property type="molecule type" value="Genomic_DNA"/>
</dbReference>
<keyword evidence="5" id="KW-1185">Reference proteome</keyword>
<evidence type="ECO:0000313" key="5">
    <source>
        <dbReference type="Proteomes" id="UP001142055"/>
    </source>
</evidence>
<dbReference type="InterPro" id="IPR006186">
    <property type="entry name" value="Ser/Thr-sp_prot-phosphatase"/>
</dbReference>
<feature type="domain" description="EF-hand" evidence="3">
    <location>
        <begin position="322"/>
        <end position="357"/>
    </location>
</feature>
<accession>A0A9Q0RNZ7</accession>
<dbReference type="InterPro" id="IPR002048">
    <property type="entry name" value="EF_hand_dom"/>
</dbReference>
<dbReference type="PANTHER" id="PTHR11668">
    <property type="entry name" value="SERINE/THREONINE PROTEIN PHOSPHATASE"/>
    <property type="match status" value="1"/>
</dbReference>
<comment type="caution">
    <text evidence="4">The sequence shown here is derived from an EMBL/GenBank/DDBJ whole genome shotgun (WGS) entry which is preliminary data.</text>
</comment>
<reference evidence="4" key="1">
    <citation type="submission" date="2022-12" db="EMBL/GenBank/DDBJ databases">
        <title>Genome assemblies of Blomia tropicalis.</title>
        <authorList>
            <person name="Cui Y."/>
        </authorList>
    </citation>
    <scope>NUCLEOTIDE SEQUENCE</scope>
    <source>
        <tissue evidence="4">Adult mites</tissue>
    </source>
</reference>
<dbReference type="OMA" id="ILCQNVR"/>
<dbReference type="PRINTS" id="PR00114">
    <property type="entry name" value="STPHPHTASE"/>
</dbReference>
<dbReference type="Gene3D" id="1.10.238.10">
    <property type="entry name" value="EF-hand"/>
    <property type="match status" value="1"/>
</dbReference>
<name>A0A9Q0RNZ7_BLOTA</name>
<sequence length="793" mass="91008">MKDQQQQQDSSHSSLEASLDSIGFGAPIRVPNLDVTNLPKPVEFSISKLEPDGGAPSGEYLYNTIAFVVYCEKHNRIALCFNERSEATWLPFIASPQNKTWHDATQDGISIIFSKEDSELDARLTTLMPIQSIFSLHILRIQLPISQKFIYRLIQLVKLGENTDQFKCCQTSKRLHWVNLQDGMNGNVDKLWGPEVVFYSSYVQTLKQQEIFEVGLDQTYAMLPKDGVKHTLEQEMLVSVNITQQVLEKLYSEFLEHCFPSYYMTYTSFQSYMMELLPEYQLKESETMVLQMFHGYDSKRNGYIGFEDYLLGLVAMDPNCTNNETRFRLIFRYYDLDQDNMLNADEFRSLLMDLQLSDRSLQQQMVQIIENGIELANFISMCKDGSLKEHINRPCRFAFSPISRICDGFVKRNEQRIIASKRNDNILNQSNKSRGLCLACRDKKYQFGMHCVRLEPSGRCVEPRHLPDYDTESFDEKSDEISVDKYSQDYVFSTVSIGHTFLDMIRDFNTAKGNCQKPNGFLATPDYRDIFIQYLTILCQNVRSLFECEDKLIKINSPAFVIGDIRGNLENLLLMERILWQQVPVVSNNFVFLGNYVNVGKWSIECVLYLFALKIIAPNKFFLIRGFNEVRSSQKAGLQQECLSKYGTKHGTKVWEMVNDVFDRMCLMVVIDEAILCVNSGVPSQTPKLEDLFKMTSTLKDPLLDPIARDILNINRGAEDSILDYMKQNGLSHLIRGNQVLQDGYQLSGNGKILNVFSCSHYCGKKNDLAVICVDHPKIRVVKLDTSKCQPAT</sequence>
<evidence type="ECO:0000259" key="3">
    <source>
        <dbReference type="PROSITE" id="PS50222"/>
    </source>
</evidence>
<gene>
    <name evidence="4" type="ORF">RDWZM_007101</name>
</gene>
<dbReference type="GO" id="GO:0005509">
    <property type="term" value="F:calcium ion binding"/>
    <property type="evidence" value="ECO:0007669"/>
    <property type="project" value="InterPro"/>
</dbReference>
<dbReference type="InterPro" id="IPR004843">
    <property type="entry name" value="Calcineurin-like_PHP"/>
</dbReference>
<dbReference type="SMART" id="SM00156">
    <property type="entry name" value="PP2Ac"/>
    <property type="match status" value="1"/>
</dbReference>
<dbReference type="InterPro" id="IPR029052">
    <property type="entry name" value="Metallo-depent_PP-like"/>
</dbReference>
<comment type="similarity">
    <text evidence="1">Belongs to the PPP phosphatase family.</text>
</comment>
<proteinExistence type="inferred from homology"/>
<dbReference type="InterPro" id="IPR011992">
    <property type="entry name" value="EF-hand-dom_pair"/>
</dbReference>